<protein>
    <submittedName>
        <fullName evidence="2">Uncharacterized protein</fullName>
    </submittedName>
</protein>
<name>A0A804N9F2_MAIZE</name>
<proteinExistence type="predicted"/>
<reference evidence="2" key="2">
    <citation type="submission" date="2019-07" db="EMBL/GenBank/DDBJ databases">
        <authorList>
            <person name="Seetharam A."/>
            <person name="Woodhouse M."/>
            <person name="Cannon E."/>
        </authorList>
    </citation>
    <scope>NUCLEOTIDE SEQUENCE [LARGE SCALE GENOMIC DNA]</scope>
    <source>
        <strain evidence="2">cv. B73</strain>
    </source>
</reference>
<organism evidence="2 3">
    <name type="scientific">Zea mays</name>
    <name type="common">Maize</name>
    <dbReference type="NCBI Taxonomy" id="4577"/>
    <lineage>
        <taxon>Eukaryota</taxon>
        <taxon>Viridiplantae</taxon>
        <taxon>Streptophyta</taxon>
        <taxon>Embryophyta</taxon>
        <taxon>Tracheophyta</taxon>
        <taxon>Spermatophyta</taxon>
        <taxon>Magnoliopsida</taxon>
        <taxon>Liliopsida</taxon>
        <taxon>Poales</taxon>
        <taxon>Poaceae</taxon>
        <taxon>PACMAD clade</taxon>
        <taxon>Panicoideae</taxon>
        <taxon>Andropogonodae</taxon>
        <taxon>Andropogoneae</taxon>
        <taxon>Tripsacinae</taxon>
        <taxon>Zea</taxon>
    </lineage>
</organism>
<reference evidence="3" key="1">
    <citation type="submission" date="2015-12" db="EMBL/GenBank/DDBJ databases">
        <title>Update maize B73 reference genome by single molecule sequencing technologies.</title>
        <authorList>
            <consortium name="Maize Genome Sequencing Project"/>
            <person name="Ware D."/>
        </authorList>
    </citation>
    <scope>NUCLEOTIDE SEQUENCE [LARGE SCALE GENOMIC DNA]</scope>
    <source>
        <strain evidence="3">cv. B73</strain>
    </source>
</reference>
<evidence type="ECO:0000313" key="2">
    <source>
        <dbReference type="EnsemblPlants" id="Zm00001eb144790_P001"/>
    </source>
</evidence>
<dbReference type="InParanoid" id="A0A804N9F2"/>
<evidence type="ECO:0000256" key="1">
    <source>
        <dbReference type="SAM" id="MobiDB-lite"/>
    </source>
</evidence>
<dbReference type="EnsemblPlants" id="Zm00001eb144790_T001">
    <property type="protein sequence ID" value="Zm00001eb144790_P001"/>
    <property type="gene ID" value="Zm00001eb144790"/>
</dbReference>
<feature type="compositionally biased region" description="Polar residues" evidence="1">
    <location>
        <begin position="90"/>
        <end position="99"/>
    </location>
</feature>
<reference evidence="2" key="3">
    <citation type="submission" date="2021-05" db="UniProtKB">
        <authorList>
            <consortium name="EnsemblPlants"/>
        </authorList>
    </citation>
    <scope>IDENTIFICATION</scope>
    <source>
        <strain evidence="2">cv. B73</strain>
    </source>
</reference>
<dbReference type="Proteomes" id="UP000007305">
    <property type="component" value="Chromosome 3"/>
</dbReference>
<dbReference type="Gramene" id="Zm00001eb144790_T001">
    <property type="protein sequence ID" value="Zm00001eb144790_P001"/>
    <property type="gene ID" value="Zm00001eb144790"/>
</dbReference>
<evidence type="ECO:0000313" key="3">
    <source>
        <dbReference type="Proteomes" id="UP000007305"/>
    </source>
</evidence>
<keyword evidence="3" id="KW-1185">Reference proteome</keyword>
<feature type="region of interest" description="Disordered" evidence="1">
    <location>
        <begin position="88"/>
        <end position="107"/>
    </location>
</feature>
<dbReference type="AlphaFoldDB" id="A0A804N9F2"/>
<accession>A0A804N9F2</accession>
<sequence>MDHSWKLVPWKVTDGSCTSGLERGATMFRDMEYTTEGGRAAAGLRERNSWVELEHQQQGRWSAAELHHRRHSGWCSELVEVGARAAAQGESWSEQSSHGRQLAKARA</sequence>